<dbReference type="PANTHER" id="PTHR21521:SF0">
    <property type="entry name" value="AMUN, ISOFORM A"/>
    <property type="match status" value="1"/>
</dbReference>
<evidence type="ECO:0000313" key="3">
    <source>
        <dbReference type="Proteomes" id="UP001271007"/>
    </source>
</evidence>
<dbReference type="PANTHER" id="PTHR21521">
    <property type="entry name" value="AMUN, ISOFORM A"/>
    <property type="match status" value="1"/>
</dbReference>
<organism evidence="2 3">
    <name type="scientific">Extremus antarcticus</name>
    <dbReference type="NCBI Taxonomy" id="702011"/>
    <lineage>
        <taxon>Eukaryota</taxon>
        <taxon>Fungi</taxon>
        <taxon>Dikarya</taxon>
        <taxon>Ascomycota</taxon>
        <taxon>Pezizomycotina</taxon>
        <taxon>Dothideomycetes</taxon>
        <taxon>Dothideomycetidae</taxon>
        <taxon>Mycosphaerellales</taxon>
        <taxon>Extremaceae</taxon>
        <taxon>Extremus</taxon>
    </lineage>
</organism>
<evidence type="ECO:0000256" key="1">
    <source>
        <dbReference type="SAM" id="MobiDB-lite"/>
    </source>
</evidence>
<proteinExistence type="predicted"/>
<protein>
    <submittedName>
        <fullName evidence="2">Uncharacterized protein</fullName>
    </submittedName>
</protein>
<feature type="compositionally biased region" description="Low complexity" evidence="1">
    <location>
        <begin position="252"/>
        <end position="273"/>
    </location>
</feature>
<sequence length="283" mass="31737">MAMPEPPTQGNRFTSIEPDQFNTLLNDYNHAVAQKLVELDEERYTTIPKRLQEQPTGSATLSKEEVATLVDWKLAHGKFRPTLRSLVQQNDENTIAEVTRDAFASYDKSAKDARAAKSALAALTKLRGIGPATASLLLSVFDTGNAPFFSDELFRWCMYEDSKGQGWDRDIKYNVKEYLELYDKVHAFKERFRKAFDRELSVVDIEQVAYTLVKGSVDSQTGGEKADGPSKKRKVDSKNDDDEIEEKKKANSKVAKSAPKATASIETTATASESLRRSARRQK</sequence>
<dbReference type="Proteomes" id="UP001271007">
    <property type="component" value="Unassembled WGS sequence"/>
</dbReference>
<evidence type="ECO:0000313" key="2">
    <source>
        <dbReference type="EMBL" id="KAK3055247.1"/>
    </source>
</evidence>
<keyword evidence="3" id="KW-1185">Reference proteome</keyword>
<feature type="region of interest" description="Disordered" evidence="1">
    <location>
        <begin position="218"/>
        <end position="283"/>
    </location>
</feature>
<gene>
    <name evidence="2" type="ORF">LTR09_003800</name>
</gene>
<name>A0AAJ0DRK4_9PEZI</name>
<comment type="caution">
    <text evidence="2">The sequence shown here is derived from an EMBL/GenBank/DDBJ whole genome shotgun (WGS) entry which is preliminary data.</text>
</comment>
<accession>A0AAJ0DRK4</accession>
<dbReference type="EMBL" id="JAWDJX010000009">
    <property type="protein sequence ID" value="KAK3055247.1"/>
    <property type="molecule type" value="Genomic_DNA"/>
</dbReference>
<reference evidence="2" key="1">
    <citation type="submission" date="2023-04" db="EMBL/GenBank/DDBJ databases">
        <title>Black Yeasts Isolated from many extreme environments.</title>
        <authorList>
            <person name="Coleine C."/>
            <person name="Stajich J.E."/>
            <person name="Selbmann L."/>
        </authorList>
    </citation>
    <scope>NUCLEOTIDE SEQUENCE</scope>
    <source>
        <strain evidence="2">CCFEE 5312</strain>
    </source>
</reference>
<dbReference type="AlphaFoldDB" id="A0AAJ0DRK4"/>